<sequence>MTDKEYRELAKEYLEPIKLITMKIKSLKEDLKHLQSDITTIGAIDYSKERLSGGGTPDGLDRQIVRLESKRDAAQKEIGALIDERETAADIINTCTSGKENILLMREYVDGKSAKHARYFTDLEKSQANELKTAGLIKVGYYLHHTYYPSMHTAKTVKVGIYRTISETCGKA</sequence>
<name>A0A8S5MAR8_9CAUD</name>
<accession>A0A8S5MAR8</accession>
<dbReference type="EMBL" id="BK014864">
    <property type="protein sequence ID" value="DAD79413.1"/>
    <property type="molecule type" value="Genomic_DNA"/>
</dbReference>
<organism evidence="1">
    <name type="scientific">Podoviridae sp. ctxOS2</name>
    <dbReference type="NCBI Taxonomy" id="2826590"/>
    <lineage>
        <taxon>Viruses</taxon>
        <taxon>Duplodnaviria</taxon>
        <taxon>Heunggongvirae</taxon>
        <taxon>Uroviricota</taxon>
        <taxon>Caudoviricetes</taxon>
    </lineage>
</organism>
<reference evidence="1" key="1">
    <citation type="journal article" date="2021" name="Proc. Natl. Acad. Sci. U.S.A.">
        <title>A Catalog of Tens of Thousands of Viruses from Human Metagenomes Reveals Hidden Associations with Chronic Diseases.</title>
        <authorList>
            <person name="Tisza M.J."/>
            <person name="Buck C.B."/>
        </authorList>
    </citation>
    <scope>NUCLEOTIDE SEQUENCE</scope>
    <source>
        <strain evidence="1">CtxOS2</strain>
    </source>
</reference>
<evidence type="ECO:0000313" key="1">
    <source>
        <dbReference type="EMBL" id="DAD79413.1"/>
    </source>
</evidence>
<proteinExistence type="predicted"/>
<protein>
    <submittedName>
        <fullName evidence="1">Uncharacterized protein</fullName>
    </submittedName>
</protein>